<dbReference type="AlphaFoldDB" id="A0A642UQW0"/>
<evidence type="ECO:0000313" key="3">
    <source>
        <dbReference type="Proteomes" id="UP000449547"/>
    </source>
</evidence>
<feature type="compositionally biased region" description="Basic residues" evidence="1">
    <location>
        <begin position="343"/>
        <end position="353"/>
    </location>
</feature>
<feature type="region of interest" description="Disordered" evidence="1">
    <location>
        <begin position="309"/>
        <end position="359"/>
    </location>
</feature>
<evidence type="ECO:0000313" key="2">
    <source>
        <dbReference type="EMBL" id="KAA8903688.1"/>
    </source>
</evidence>
<comment type="caution">
    <text evidence="2">The sequence shown here is derived from an EMBL/GenBank/DDBJ whole genome shotgun (WGS) entry which is preliminary data.</text>
</comment>
<evidence type="ECO:0000256" key="1">
    <source>
        <dbReference type="SAM" id="MobiDB-lite"/>
    </source>
</evidence>
<dbReference type="RefSeq" id="XP_034012894.1">
    <property type="nucleotide sequence ID" value="XM_034154824.1"/>
</dbReference>
<feature type="compositionally biased region" description="Low complexity" evidence="1">
    <location>
        <begin position="309"/>
        <end position="326"/>
    </location>
</feature>
<gene>
    <name evidence="2" type="ORF">DIURU_002199</name>
</gene>
<dbReference type="Proteomes" id="UP000449547">
    <property type="component" value="Unassembled WGS sequence"/>
</dbReference>
<organism evidence="2 3">
    <name type="scientific">Diutina rugosa</name>
    <name type="common">Yeast</name>
    <name type="synonym">Candida rugosa</name>
    <dbReference type="NCBI Taxonomy" id="5481"/>
    <lineage>
        <taxon>Eukaryota</taxon>
        <taxon>Fungi</taxon>
        <taxon>Dikarya</taxon>
        <taxon>Ascomycota</taxon>
        <taxon>Saccharomycotina</taxon>
        <taxon>Pichiomycetes</taxon>
        <taxon>Debaryomycetaceae</taxon>
        <taxon>Diutina</taxon>
    </lineage>
</organism>
<dbReference type="EMBL" id="SWFT01000066">
    <property type="protein sequence ID" value="KAA8903688.1"/>
    <property type="molecule type" value="Genomic_DNA"/>
</dbReference>
<accession>A0A642UQW0</accession>
<protein>
    <submittedName>
        <fullName evidence="2">Uncharacterized protein</fullName>
    </submittedName>
</protein>
<sequence>MRRKLRSEESPFDDADDMPAIFKSRGQQNHRIYQMQTQILKNAKAAAEQKQQAHQAHILKRQQICDELNDNGIPQYKKFTIHDSEVQDYQAGVKPMDRHYYYFAEPKKTFNIRRLDSIDDILLTNQYPAMKRYMNKPTRWGATIFLNFDQYFKDIGANQVNRFKLVHHHNSIKLAVLKLHWLLRASYQFSWNEDNVHRVFGILVRAMCDYNVQRYASEEITQATIDLVTRLNNNHMSAVVAAILEAECVRDHHFNLIYVTDLLMSAGMPDLFQELLKRLEAEDVPDPSPEPPSVVNDSLVDADDTDAVESTPLETTPEPELTPSSTQSNTPLTTSPITPVSRERHRKPPKPKRYPPIDQLQLRPSHAGVLGDSSLHALDHIARLRLPDRVAGAALSVPALTPLISHQLTPTAQTETTARLIKIRDIYARFKNQFVDANRREYPHQRLMAWGSGVVSFWIMVLETKIGLVNDDIFYGDKQRKRRKLHR</sequence>
<proteinExistence type="predicted"/>
<feature type="compositionally biased region" description="Polar residues" evidence="1">
    <location>
        <begin position="327"/>
        <end position="338"/>
    </location>
</feature>
<dbReference type="GeneID" id="54780850"/>
<dbReference type="VEuPathDB" id="FungiDB:DIURU_002199"/>
<reference evidence="2 3" key="1">
    <citation type="submission" date="2019-07" db="EMBL/GenBank/DDBJ databases">
        <title>Genome assembly of two rare yeast pathogens: Diutina rugosa and Trichomonascus ciferrii.</title>
        <authorList>
            <person name="Mixao V."/>
            <person name="Saus E."/>
            <person name="Hansen A."/>
            <person name="Lass-Flor C."/>
            <person name="Gabaldon T."/>
        </authorList>
    </citation>
    <scope>NUCLEOTIDE SEQUENCE [LARGE SCALE GENOMIC DNA]</scope>
    <source>
        <strain evidence="2 3">CBS 613</strain>
    </source>
</reference>
<keyword evidence="3" id="KW-1185">Reference proteome</keyword>
<name>A0A642UQW0_DIURU</name>